<reference evidence="2" key="1">
    <citation type="submission" date="2018-06" db="EMBL/GenBank/DDBJ databases">
        <authorList>
            <person name="Zhirakovskaya E."/>
        </authorList>
    </citation>
    <scope>NUCLEOTIDE SEQUENCE</scope>
</reference>
<organism evidence="2">
    <name type="scientific">hydrothermal vent metagenome</name>
    <dbReference type="NCBI Taxonomy" id="652676"/>
    <lineage>
        <taxon>unclassified sequences</taxon>
        <taxon>metagenomes</taxon>
        <taxon>ecological metagenomes</taxon>
    </lineage>
</organism>
<evidence type="ECO:0000256" key="1">
    <source>
        <dbReference type="SAM" id="Phobius"/>
    </source>
</evidence>
<name>A0A3B0SFK3_9ZZZZ</name>
<protein>
    <submittedName>
        <fullName evidence="2">Uncharacterized protein</fullName>
    </submittedName>
</protein>
<keyword evidence="1" id="KW-0472">Membrane</keyword>
<dbReference type="EMBL" id="UOEI01000415">
    <property type="protein sequence ID" value="VAW05041.1"/>
    <property type="molecule type" value="Genomic_DNA"/>
</dbReference>
<accession>A0A3B0SFK3</accession>
<keyword evidence="1" id="KW-1133">Transmembrane helix</keyword>
<evidence type="ECO:0000313" key="2">
    <source>
        <dbReference type="EMBL" id="VAW05041.1"/>
    </source>
</evidence>
<proteinExistence type="predicted"/>
<sequence>MCCLLASMSLIGPRFGILVWWLIDSTRWNLAFTNFFFAFIGFLFAPWTTITWVAVFPGGVNGFDWIILGLGILFDVLSYSGGGYSERSRRGY</sequence>
<feature type="transmembrane region" description="Helical" evidence="1">
    <location>
        <begin position="62"/>
        <end position="80"/>
    </location>
</feature>
<feature type="transmembrane region" description="Helical" evidence="1">
    <location>
        <begin position="35"/>
        <end position="56"/>
    </location>
</feature>
<dbReference type="AlphaFoldDB" id="A0A3B0SFK3"/>
<gene>
    <name evidence="2" type="ORF">MNBD_ACTINO01-2559</name>
</gene>
<keyword evidence="1" id="KW-0812">Transmembrane</keyword>
<feature type="transmembrane region" description="Helical" evidence="1">
    <location>
        <begin position="6"/>
        <end position="23"/>
    </location>
</feature>